<dbReference type="Proteomes" id="UP001233999">
    <property type="component" value="Unassembled WGS sequence"/>
</dbReference>
<name>A0AAD8AG93_DIPPU</name>
<reference evidence="1" key="2">
    <citation type="submission" date="2023-05" db="EMBL/GenBank/DDBJ databases">
        <authorList>
            <person name="Fouks B."/>
        </authorList>
    </citation>
    <scope>NUCLEOTIDE SEQUENCE</scope>
    <source>
        <strain evidence="1">Stay&amp;Tobe</strain>
        <tissue evidence="1">Testes</tissue>
    </source>
</reference>
<evidence type="ECO:0000313" key="1">
    <source>
        <dbReference type="EMBL" id="KAJ9598608.1"/>
    </source>
</evidence>
<gene>
    <name evidence="1" type="ORF">L9F63_010737</name>
</gene>
<dbReference type="EMBL" id="JASPKZ010001204">
    <property type="protein sequence ID" value="KAJ9598608.1"/>
    <property type="molecule type" value="Genomic_DNA"/>
</dbReference>
<protein>
    <submittedName>
        <fullName evidence="1">Uncharacterized protein</fullName>
    </submittedName>
</protein>
<evidence type="ECO:0000313" key="2">
    <source>
        <dbReference type="Proteomes" id="UP001233999"/>
    </source>
</evidence>
<comment type="caution">
    <text evidence="1">The sequence shown here is derived from an EMBL/GenBank/DDBJ whole genome shotgun (WGS) entry which is preliminary data.</text>
</comment>
<organism evidence="1 2">
    <name type="scientific">Diploptera punctata</name>
    <name type="common">Pacific beetle cockroach</name>
    <dbReference type="NCBI Taxonomy" id="6984"/>
    <lineage>
        <taxon>Eukaryota</taxon>
        <taxon>Metazoa</taxon>
        <taxon>Ecdysozoa</taxon>
        <taxon>Arthropoda</taxon>
        <taxon>Hexapoda</taxon>
        <taxon>Insecta</taxon>
        <taxon>Pterygota</taxon>
        <taxon>Neoptera</taxon>
        <taxon>Polyneoptera</taxon>
        <taxon>Dictyoptera</taxon>
        <taxon>Blattodea</taxon>
        <taxon>Blaberoidea</taxon>
        <taxon>Blaberidae</taxon>
        <taxon>Diplopterinae</taxon>
        <taxon>Diploptera</taxon>
    </lineage>
</organism>
<feature type="non-terminal residue" evidence="1">
    <location>
        <position position="1"/>
    </location>
</feature>
<feature type="non-terminal residue" evidence="1">
    <location>
        <position position="51"/>
    </location>
</feature>
<sequence length="51" mass="6155">YVKLIYFRLFFGNFINMSSVLNKHVTKFYVYETKGLDNVIFMLVLQVQLFI</sequence>
<keyword evidence="2" id="KW-1185">Reference proteome</keyword>
<proteinExistence type="predicted"/>
<accession>A0AAD8AG93</accession>
<reference evidence="1" key="1">
    <citation type="journal article" date="2023" name="IScience">
        <title>Live-bearing cockroach genome reveals convergent evolutionary mechanisms linked to viviparity in insects and beyond.</title>
        <authorList>
            <person name="Fouks B."/>
            <person name="Harrison M.C."/>
            <person name="Mikhailova A.A."/>
            <person name="Marchal E."/>
            <person name="English S."/>
            <person name="Carruthers M."/>
            <person name="Jennings E.C."/>
            <person name="Chiamaka E.L."/>
            <person name="Frigard R.A."/>
            <person name="Pippel M."/>
            <person name="Attardo G.M."/>
            <person name="Benoit J.B."/>
            <person name="Bornberg-Bauer E."/>
            <person name="Tobe S.S."/>
        </authorList>
    </citation>
    <scope>NUCLEOTIDE SEQUENCE</scope>
    <source>
        <strain evidence="1">Stay&amp;Tobe</strain>
    </source>
</reference>
<dbReference type="AlphaFoldDB" id="A0AAD8AG93"/>